<accession>A0ABR1QR07</accession>
<name>A0ABR1QR07_9PEZI</name>
<evidence type="ECO:0000256" key="2">
    <source>
        <dbReference type="SAM" id="MobiDB-lite"/>
    </source>
</evidence>
<dbReference type="Gene3D" id="1.10.510.10">
    <property type="entry name" value="Transferase(Phosphotransferase) domain 1"/>
    <property type="match status" value="1"/>
</dbReference>
<dbReference type="RefSeq" id="XP_066704501.1">
    <property type="nucleotide sequence ID" value="XM_066839437.1"/>
</dbReference>
<dbReference type="PROSITE" id="PS00107">
    <property type="entry name" value="PROTEIN_KINASE_ATP"/>
    <property type="match status" value="1"/>
</dbReference>
<comment type="caution">
    <text evidence="3">The sequence shown here is derived from an EMBL/GenBank/DDBJ whole genome shotgun (WGS) entry which is preliminary data.</text>
</comment>
<dbReference type="EMBL" id="JAQQWE010000002">
    <property type="protein sequence ID" value="KAK7962390.1"/>
    <property type="molecule type" value="Genomic_DNA"/>
</dbReference>
<keyword evidence="1" id="KW-0067">ATP-binding</keyword>
<keyword evidence="1" id="KW-0547">Nucleotide-binding</keyword>
<gene>
    <name evidence="3" type="ORF">PG986_003215</name>
</gene>
<proteinExistence type="predicted"/>
<evidence type="ECO:0008006" key="5">
    <source>
        <dbReference type="Google" id="ProtNLM"/>
    </source>
</evidence>
<dbReference type="InterPro" id="IPR017441">
    <property type="entry name" value="Protein_kinase_ATP_BS"/>
</dbReference>
<dbReference type="InterPro" id="IPR011009">
    <property type="entry name" value="Kinase-like_dom_sf"/>
</dbReference>
<keyword evidence="4" id="KW-1185">Reference proteome</keyword>
<reference evidence="3 4" key="1">
    <citation type="submission" date="2023-01" db="EMBL/GenBank/DDBJ databases">
        <title>Analysis of 21 Apiospora genomes using comparative genomics revels a genus with tremendous synthesis potential of carbohydrate active enzymes and secondary metabolites.</title>
        <authorList>
            <person name="Sorensen T."/>
        </authorList>
    </citation>
    <scope>NUCLEOTIDE SEQUENCE [LARGE SCALE GENOMIC DNA]</scope>
    <source>
        <strain evidence="3 4">CBS 24483</strain>
    </source>
</reference>
<protein>
    <recommendedName>
        <fullName evidence="5">Protein kinase domain-containing protein</fullName>
    </recommendedName>
</protein>
<feature type="region of interest" description="Disordered" evidence="2">
    <location>
        <begin position="1"/>
        <end position="38"/>
    </location>
</feature>
<feature type="binding site" evidence="1">
    <location>
        <position position="113"/>
    </location>
    <ligand>
        <name>ATP</name>
        <dbReference type="ChEBI" id="CHEBI:30616"/>
    </ligand>
</feature>
<evidence type="ECO:0000313" key="4">
    <source>
        <dbReference type="Proteomes" id="UP001391051"/>
    </source>
</evidence>
<feature type="compositionally biased region" description="Basic and acidic residues" evidence="2">
    <location>
        <begin position="1"/>
        <end position="20"/>
    </location>
</feature>
<dbReference type="GeneID" id="92072499"/>
<dbReference type="SUPFAM" id="SSF56112">
    <property type="entry name" value="Protein kinase-like (PK-like)"/>
    <property type="match status" value="1"/>
</dbReference>
<dbReference type="Proteomes" id="UP001391051">
    <property type="component" value="Unassembled WGS sequence"/>
</dbReference>
<sequence>MDRGKEKDLGEANDPGKDKNSAYPDPGKFGDPLEAKDPFQLKPEDLTEEQTWQADATGKLASARKRYFHLKQVFWKSARYAPITTLGIGGHGIAILYGEADTDGKLANRIVMKRALHRDFNLSIRKERRWLRTLSRAMHIVQEVPVYVSPEERQKLDNFPTLCLEYLQGGTLLSFVNDKIPRDKTIPSRLLWSFLLCRR</sequence>
<evidence type="ECO:0000256" key="1">
    <source>
        <dbReference type="PROSITE-ProRule" id="PRU10141"/>
    </source>
</evidence>
<evidence type="ECO:0000313" key="3">
    <source>
        <dbReference type="EMBL" id="KAK7962390.1"/>
    </source>
</evidence>
<organism evidence="3 4">
    <name type="scientific">Apiospora aurea</name>
    <dbReference type="NCBI Taxonomy" id="335848"/>
    <lineage>
        <taxon>Eukaryota</taxon>
        <taxon>Fungi</taxon>
        <taxon>Dikarya</taxon>
        <taxon>Ascomycota</taxon>
        <taxon>Pezizomycotina</taxon>
        <taxon>Sordariomycetes</taxon>
        <taxon>Xylariomycetidae</taxon>
        <taxon>Amphisphaeriales</taxon>
        <taxon>Apiosporaceae</taxon>
        <taxon>Apiospora</taxon>
    </lineage>
</organism>